<dbReference type="InterPro" id="IPR050351">
    <property type="entry name" value="BphY/WalK/GraS-like"/>
</dbReference>
<dbReference type="GO" id="GO:0030295">
    <property type="term" value="F:protein kinase activator activity"/>
    <property type="evidence" value="ECO:0007669"/>
    <property type="project" value="TreeGrafter"/>
</dbReference>
<dbReference type="FunFam" id="3.30.565.10:FF:000006">
    <property type="entry name" value="Sensor histidine kinase WalK"/>
    <property type="match status" value="1"/>
</dbReference>
<dbReference type="EC" id="2.7.13.3" evidence="2"/>
<dbReference type="Gene3D" id="3.30.450.20">
    <property type="entry name" value="PAS domain"/>
    <property type="match status" value="1"/>
</dbReference>
<comment type="catalytic activity">
    <reaction evidence="1">
        <text>ATP + protein L-histidine = ADP + protein N-phospho-L-histidine.</text>
        <dbReference type="EC" id="2.7.13.3"/>
    </reaction>
</comment>
<dbReference type="GO" id="GO:0000156">
    <property type="term" value="F:phosphorelay response regulator activity"/>
    <property type="evidence" value="ECO:0007669"/>
    <property type="project" value="TreeGrafter"/>
</dbReference>
<keyword evidence="7" id="KW-0175">Coiled coil</keyword>
<dbReference type="GO" id="GO:0005886">
    <property type="term" value="C:plasma membrane"/>
    <property type="evidence" value="ECO:0007669"/>
    <property type="project" value="UniProtKB-ARBA"/>
</dbReference>
<feature type="coiled-coil region" evidence="7">
    <location>
        <begin position="326"/>
        <end position="357"/>
    </location>
</feature>
<dbReference type="InterPro" id="IPR003661">
    <property type="entry name" value="HisK_dim/P_dom"/>
</dbReference>
<dbReference type="SMART" id="SM00387">
    <property type="entry name" value="HATPase_c"/>
    <property type="match status" value="1"/>
</dbReference>
<feature type="domain" description="PAS" evidence="9">
    <location>
        <begin position="214"/>
        <end position="253"/>
    </location>
</feature>
<evidence type="ECO:0000256" key="4">
    <source>
        <dbReference type="ARBA" id="ARBA00022679"/>
    </source>
</evidence>
<dbReference type="SUPFAM" id="SSF47384">
    <property type="entry name" value="Homodimeric domain of signal transducing histidine kinase"/>
    <property type="match status" value="1"/>
</dbReference>
<dbReference type="Pfam" id="PF02518">
    <property type="entry name" value="HATPase_c"/>
    <property type="match status" value="1"/>
</dbReference>
<reference evidence="10 11" key="1">
    <citation type="submission" date="2017-08" db="EMBL/GenBank/DDBJ databases">
        <title>Infants hospitalized years apart are colonized by the same room-sourced microbial strains.</title>
        <authorList>
            <person name="Brooks B."/>
            <person name="Olm M.R."/>
            <person name="Firek B.A."/>
            <person name="Baker R."/>
            <person name="Thomas B.C."/>
            <person name="Morowitz M.J."/>
            <person name="Banfield J.F."/>
        </authorList>
    </citation>
    <scope>NUCLEOTIDE SEQUENCE [LARGE SCALE GENOMIC DNA]</scope>
    <source>
        <strain evidence="10">S2_005_003_R2_42</strain>
    </source>
</reference>
<dbReference type="InterPro" id="IPR004358">
    <property type="entry name" value="Sig_transdc_His_kin-like_C"/>
</dbReference>
<evidence type="ECO:0000256" key="1">
    <source>
        <dbReference type="ARBA" id="ARBA00000085"/>
    </source>
</evidence>
<dbReference type="Pfam" id="PF00512">
    <property type="entry name" value="HisKA"/>
    <property type="match status" value="1"/>
</dbReference>
<keyword evidence="4" id="KW-0808">Transferase</keyword>
<dbReference type="PROSITE" id="PS50112">
    <property type="entry name" value="PAS"/>
    <property type="match status" value="1"/>
</dbReference>
<evidence type="ECO:0000259" key="9">
    <source>
        <dbReference type="PROSITE" id="PS50112"/>
    </source>
</evidence>
<dbReference type="SUPFAM" id="SSF55785">
    <property type="entry name" value="PYP-like sensor domain (PAS domain)"/>
    <property type="match status" value="1"/>
</dbReference>
<comment type="caution">
    <text evidence="10">The sequence shown here is derived from an EMBL/GenBank/DDBJ whole genome shotgun (WGS) entry which is preliminary data.</text>
</comment>
<dbReference type="SMART" id="SM00388">
    <property type="entry name" value="HisKA"/>
    <property type="match status" value="1"/>
</dbReference>
<feature type="domain" description="Histidine kinase" evidence="8">
    <location>
        <begin position="360"/>
        <end position="574"/>
    </location>
</feature>
<evidence type="ECO:0000259" key="8">
    <source>
        <dbReference type="PROSITE" id="PS50109"/>
    </source>
</evidence>
<organism evidence="10 11">
    <name type="scientific">Rhodanobacter denitrificans</name>
    <dbReference type="NCBI Taxonomy" id="666685"/>
    <lineage>
        <taxon>Bacteria</taxon>
        <taxon>Pseudomonadati</taxon>
        <taxon>Pseudomonadota</taxon>
        <taxon>Gammaproteobacteria</taxon>
        <taxon>Lysobacterales</taxon>
        <taxon>Rhodanobacteraceae</taxon>
        <taxon>Rhodanobacter</taxon>
    </lineage>
</organism>
<name>A0A2W5MBZ9_9GAMM</name>
<keyword evidence="6" id="KW-0472">Membrane</keyword>
<evidence type="ECO:0000256" key="7">
    <source>
        <dbReference type="SAM" id="Coils"/>
    </source>
</evidence>
<evidence type="ECO:0000256" key="3">
    <source>
        <dbReference type="ARBA" id="ARBA00022553"/>
    </source>
</evidence>
<dbReference type="EMBL" id="QFPO01000004">
    <property type="protein sequence ID" value="PZQ17367.1"/>
    <property type="molecule type" value="Genomic_DNA"/>
</dbReference>
<dbReference type="PANTHER" id="PTHR42878:SF15">
    <property type="entry name" value="BACTERIOPHYTOCHROME"/>
    <property type="match status" value="1"/>
</dbReference>
<dbReference type="PRINTS" id="PR00344">
    <property type="entry name" value="BCTRLSENSOR"/>
</dbReference>
<dbReference type="PROSITE" id="PS50109">
    <property type="entry name" value="HIS_KIN"/>
    <property type="match status" value="1"/>
</dbReference>
<evidence type="ECO:0000256" key="5">
    <source>
        <dbReference type="ARBA" id="ARBA00022777"/>
    </source>
</evidence>
<dbReference type="AlphaFoldDB" id="A0A2W5MBZ9"/>
<proteinExistence type="predicted"/>
<evidence type="ECO:0000256" key="2">
    <source>
        <dbReference type="ARBA" id="ARBA00012438"/>
    </source>
</evidence>
<keyword evidence="5 10" id="KW-0418">Kinase</keyword>
<protein>
    <recommendedName>
        <fullName evidence="2">histidine kinase</fullName>
        <ecNumber evidence="2">2.7.13.3</ecNumber>
    </recommendedName>
</protein>
<dbReference type="InterPro" id="IPR000014">
    <property type="entry name" value="PAS"/>
</dbReference>
<gene>
    <name evidence="10" type="ORF">DI564_06040</name>
</gene>
<evidence type="ECO:0000313" key="11">
    <source>
        <dbReference type="Proteomes" id="UP000249046"/>
    </source>
</evidence>
<dbReference type="InterPro" id="IPR013656">
    <property type="entry name" value="PAS_4"/>
</dbReference>
<dbReference type="Proteomes" id="UP000249046">
    <property type="component" value="Unassembled WGS sequence"/>
</dbReference>
<dbReference type="InterPro" id="IPR003594">
    <property type="entry name" value="HATPase_dom"/>
</dbReference>
<evidence type="ECO:0000313" key="10">
    <source>
        <dbReference type="EMBL" id="PZQ17367.1"/>
    </source>
</evidence>
<dbReference type="SUPFAM" id="SSF55874">
    <property type="entry name" value="ATPase domain of HSP90 chaperone/DNA topoisomerase II/histidine kinase"/>
    <property type="match status" value="1"/>
</dbReference>
<dbReference type="InterPro" id="IPR036097">
    <property type="entry name" value="HisK_dim/P_sf"/>
</dbReference>
<dbReference type="GO" id="GO:0007234">
    <property type="term" value="P:osmosensory signaling via phosphorelay pathway"/>
    <property type="evidence" value="ECO:0007669"/>
    <property type="project" value="TreeGrafter"/>
</dbReference>
<accession>A0A2W5MBZ9</accession>
<dbReference type="Gene3D" id="3.30.565.10">
    <property type="entry name" value="Histidine kinase-like ATPase, C-terminal domain"/>
    <property type="match status" value="1"/>
</dbReference>
<evidence type="ECO:0000256" key="6">
    <source>
        <dbReference type="ARBA" id="ARBA00023136"/>
    </source>
</evidence>
<dbReference type="InterPro" id="IPR005467">
    <property type="entry name" value="His_kinase_dom"/>
</dbReference>
<dbReference type="PANTHER" id="PTHR42878">
    <property type="entry name" value="TWO-COMPONENT HISTIDINE KINASE"/>
    <property type="match status" value="1"/>
</dbReference>
<dbReference type="Gene3D" id="1.10.287.130">
    <property type="match status" value="1"/>
</dbReference>
<dbReference type="CDD" id="cd00082">
    <property type="entry name" value="HisKA"/>
    <property type="match status" value="1"/>
</dbReference>
<dbReference type="InterPro" id="IPR007891">
    <property type="entry name" value="CHASE3"/>
</dbReference>
<sequence>MLAVAVAASLTLPYLILRRNAEATAEASAWVVHSAGIKEAIYELMSTMGELEGLALTRYGGLADPDSASDYTSRRSRLLPLLDRLAESTRDNAGQQNRIGNLETLIQGRAKLIDDAMRHLDEGDRDAAGVSLRQAVDLFPFRGSAMQVLSAEEDLYVERSAQTEASQRQSTWAALGMLVVQLLLLGAVIYASERQVRQRLEAESRARQAIVRSRTIVQSLREPILVLDNGLRVLMMNKSFREVYGVESEDPAGAALDEIGGGAWSDAALHQRLVDVAVRDRELWDYELTQRTGEDVVRVVFVNARRMLLSEQEPAILVTVNDVSAVKRAETQIRDLNRELEQQIEQVSDVNRELEAFSYSVSHDLRAPLRHIAGFAGKLERHLGERGDDTTRHYLSIIVESAQRMSSLIEDLLLYSRLGRNALRLQPVDMQALVAEMRAMLTTEAAGRDIEWRIGVLPIVVGDESMLRQVWQNLLGNAVKYTTRRAHALIEVGVQTSTDGPTFFVKDNGTGFDMEYAGKLFGVFQRLHKASDFPGTGIGLANVRRIVGRHGGRTWAEATPDQGATFYFSLPAPVGAGMPPGSVVV</sequence>
<dbReference type="InterPro" id="IPR036890">
    <property type="entry name" value="HATPase_C_sf"/>
</dbReference>
<dbReference type="Pfam" id="PF05227">
    <property type="entry name" value="CHASE3"/>
    <property type="match status" value="1"/>
</dbReference>
<dbReference type="InterPro" id="IPR035965">
    <property type="entry name" value="PAS-like_dom_sf"/>
</dbReference>
<dbReference type="GO" id="GO:0000155">
    <property type="term" value="F:phosphorelay sensor kinase activity"/>
    <property type="evidence" value="ECO:0007669"/>
    <property type="project" value="InterPro"/>
</dbReference>
<dbReference type="Pfam" id="PF08448">
    <property type="entry name" value="PAS_4"/>
    <property type="match status" value="1"/>
</dbReference>
<keyword evidence="3" id="KW-0597">Phosphoprotein</keyword>